<sequence>MSRARRAGTRPKAVIIGARLKRSFSVHSSDTEEYVTPKKRLRKDISSPCASDSTPSSCRVIRVAARNPSVCADDFDLSTALRRCCTRIDASIVGELKDLPHGKGLVPCVQRLLHTIKLNVKKRFCAKDRIIETELYLSWLQELGFVVTGIENLLNAKIPGTRQRLKGLGHITFGILYHIIDGFISDVDHHHDGRLSRGAEEHPIYPVTMSLVEEAKDSSTDSRAEKAVRLAEEALAKYDRVMEVALRRLKAESRKTLKSARTIAHKERALARACCLLCEQTGFCEDKGGTGDSILQSTRRLMRQWKAEHGITDADEYDSPDDS</sequence>
<evidence type="ECO:0000313" key="2">
    <source>
        <dbReference type="Proteomes" id="UP001213000"/>
    </source>
</evidence>
<dbReference type="AlphaFoldDB" id="A0AAD5W213"/>
<keyword evidence="2" id="KW-1185">Reference proteome</keyword>
<proteinExistence type="predicted"/>
<organism evidence="1 2">
    <name type="scientific">Leucocoprinus birnbaumii</name>
    <dbReference type="NCBI Taxonomy" id="56174"/>
    <lineage>
        <taxon>Eukaryota</taxon>
        <taxon>Fungi</taxon>
        <taxon>Dikarya</taxon>
        <taxon>Basidiomycota</taxon>
        <taxon>Agaricomycotina</taxon>
        <taxon>Agaricomycetes</taxon>
        <taxon>Agaricomycetidae</taxon>
        <taxon>Agaricales</taxon>
        <taxon>Agaricineae</taxon>
        <taxon>Agaricaceae</taxon>
        <taxon>Leucocoprinus</taxon>
    </lineage>
</organism>
<comment type="caution">
    <text evidence="1">The sequence shown here is derived from an EMBL/GenBank/DDBJ whole genome shotgun (WGS) entry which is preliminary data.</text>
</comment>
<accession>A0AAD5W213</accession>
<reference evidence="1" key="1">
    <citation type="submission" date="2022-07" db="EMBL/GenBank/DDBJ databases">
        <title>Genome Sequence of Leucocoprinus birnbaumii.</title>
        <authorList>
            <person name="Buettner E."/>
        </authorList>
    </citation>
    <scope>NUCLEOTIDE SEQUENCE</scope>
    <source>
        <strain evidence="1">VT141</strain>
    </source>
</reference>
<dbReference type="EMBL" id="JANIEX010000067">
    <property type="protein sequence ID" value="KAJ3574477.1"/>
    <property type="molecule type" value="Genomic_DNA"/>
</dbReference>
<evidence type="ECO:0000313" key="1">
    <source>
        <dbReference type="EMBL" id="KAJ3574477.1"/>
    </source>
</evidence>
<dbReference type="Proteomes" id="UP001213000">
    <property type="component" value="Unassembled WGS sequence"/>
</dbReference>
<name>A0AAD5W213_9AGAR</name>
<protein>
    <submittedName>
        <fullName evidence="1">Uncharacterized protein</fullName>
    </submittedName>
</protein>
<gene>
    <name evidence="1" type="ORF">NP233_g1747</name>
</gene>